<feature type="domain" description="Cation/H+ exchanger transmembrane" evidence="12">
    <location>
        <begin position="14"/>
        <end position="368"/>
    </location>
</feature>
<accession>A0A8J2SUH6</accession>
<reference evidence="13" key="1">
    <citation type="submission" date="2021-11" db="EMBL/GenBank/DDBJ databases">
        <authorList>
            <consortium name="Genoscope - CEA"/>
            <person name="William W."/>
        </authorList>
    </citation>
    <scope>NUCLEOTIDE SEQUENCE</scope>
</reference>
<evidence type="ECO:0000256" key="7">
    <source>
        <dbReference type="ARBA" id="ARBA00023065"/>
    </source>
</evidence>
<evidence type="ECO:0000259" key="12">
    <source>
        <dbReference type="Pfam" id="PF00999"/>
    </source>
</evidence>
<keyword evidence="2" id="KW-0813">Transport</keyword>
<keyword evidence="5 11" id="KW-1133">Transmembrane helix</keyword>
<protein>
    <recommendedName>
        <fullName evidence="12">Cation/H+ exchanger transmembrane domain-containing protein</fullName>
    </recommendedName>
</protein>
<dbReference type="EMBL" id="CAKKNE010000004">
    <property type="protein sequence ID" value="CAH0373084.1"/>
    <property type="molecule type" value="Genomic_DNA"/>
</dbReference>
<evidence type="ECO:0000256" key="4">
    <source>
        <dbReference type="ARBA" id="ARBA00022692"/>
    </source>
</evidence>
<dbReference type="InterPro" id="IPR006153">
    <property type="entry name" value="Cation/H_exchanger_TM"/>
</dbReference>
<evidence type="ECO:0000256" key="10">
    <source>
        <dbReference type="SAM" id="MobiDB-lite"/>
    </source>
</evidence>
<feature type="transmembrane region" description="Helical" evidence="11">
    <location>
        <begin position="287"/>
        <end position="309"/>
    </location>
</feature>
<evidence type="ECO:0000313" key="13">
    <source>
        <dbReference type="EMBL" id="CAH0373084.1"/>
    </source>
</evidence>
<feature type="region of interest" description="Disordered" evidence="10">
    <location>
        <begin position="371"/>
        <end position="396"/>
    </location>
</feature>
<dbReference type="PANTHER" id="PTHR43562">
    <property type="entry name" value="NAPA-TYPE SODIUM/HYDROGEN ANTIPORTER"/>
    <property type="match status" value="1"/>
</dbReference>
<keyword evidence="4 11" id="KW-0812">Transmembrane</keyword>
<feature type="transmembrane region" description="Helical" evidence="11">
    <location>
        <begin position="263"/>
        <end position="280"/>
    </location>
</feature>
<evidence type="ECO:0000256" key="2">
    <source>
        <dbReference type="ARBA" id="ARBA00022448"/>
    </source>
</evidence>
<dbReference type="Pfam" id="PF00999">
    <property type="entry name" value="Na_H_Exchanger"/>
    <property type="match status" value="1"/>
</dbReference>
<dbReference type="GO" id="GO:1902600">
    <property type="term" value="P:proton transmembrane transport"/>
    <property type="evidence" value="ECO:0007669"/>
    <property type="project" value="InterPro"/>
</dbReference>
<keyword evidence="6" id="KW-0915">Sodium</keyword>
<evidence type="ECO:0000256" key="6">
    <source>
        <dbReference type="ARBA" id="ARBA00023053"/>
    </source>
</evidence>
<feature type="transmembrane region" description="Helical" evidence="11">
    <location>
        <begin position="88"/>
        <end position="109"/>
    </location>
</feature>
<keyword evidence="3" id="KW-0050">Antiport</keyword>
<keyword evidence="7" id="KW-0406">Ion transport</keyword>
<feature type="transmembrane region" description="Helical" evidence="11">
    <location>
        <begin position="147"/>
        <end position="167"/>
    </location>
</feature>
<dbReference type="GO" id="GO:0016020">
    <property type="term" value="C:membrane"/>
    <property type="evidence" value="ECO:0007669"/>
    <property type="project" value="UniProtKB-SubCell"/>
</dbReference>
<evidence type="ECO:0000256" key="8">
    <source>
        <dbReference type="ARBA" id="ARBA00023136"/>
    </source>
</evidence>
<sequence length="396" mass="40263">MTPAAYALAGFLAALYLVGELARRCGAPALVGEIIVGLVLGPYGFDVVPQTRACTIAGELGLALLVLEGGLHVDLKTLREVGGVASRVAVAGTALPALAAWGLLALLPAFTAREGLLCGVALSSTAIGMAAQLMTDLGLIETELGRVVVTAAMVDDVLSLVLLAVVRKSTTTFVDVAKPVGASAAVVVAGVGLAALTPRVVARRPAPPDVLVAMALALGAGAAFAADAAGSTPLLGCFAAGVCFASVEGVAHRFDEVVGPPAAWLYRVFFASIGFVVPLGRLASAPAALYGLLLSLVAVLTKVGTGLFYREDPWKVGWAMVGRGELGFVMALESFHRGRTSRLALSVTVWALLVATLVSPVVLRRLLARTRGGGDGDDAETRRAEAAPAAKAAAPE</sequence>
<evidence type="ECO:0000256" key="11">
    <source>
        <dbReference type="SAM" id="Phobius"/>
    </source>
</evidence>
<evidence type="ECO:0000313" key="14">
    <source>
        <dbReference type="Proteomes" id="UP000789595"/>
    </source>
</evidence>
<dbReference type="GO" id="GO:0006814">
    <property type="term" value="P:sodium ion transport"/>
    <property type="evidence" value="ECO:0007669"/>
    <property type="project" value="UniProtKB-KW"/>
</dbReference>
<evidence type="ECO:0000256" key="5">
    <source>
        <dbReference type="ARBA" id="ARBA00022989"/>
    </source>
</evidence>
<comment type="caution">
    <text evidence="13">The sequence shown here is derived from an EMBL/GenBank/DDBJ whole genome shotgun (WGS) entry which is preliminary data.</text>
</comment>
<feature type="transmembrane region" description="Helical" evidence="11">
    <location>
        <begin position="343"/>
        <end position="363"/>
    </location>
</feature>
<dbReference type="Gene3D" id="1.20.1530.20">
    <property type="match status" value="1"/>
</dbReference>
<dbReference type="Proteomes" id="UP000789595">
    <property type="component" value="Unassembled WGS sequence"/>
</dbReference>
<dbReference type="GO" id="GO:0015297">
    <property type="term" value="F:antiporter activity"/>
    <property type="evidence" value="ECO:0007669"/>
    <property type="project" value="UniProtKB-KW"/>
</dbReference>
<dbReference type="OrthoDB" id="1288932at2759"/>
<dbReference type="InterPro" id="IPR038770">
    <property type="entry name" value="Na+/solute_symporter_sf"/>
</dbReference>
<name>A0A8J2SUH6_9STRA</name>
<feature type="transmembrane region" description="Helical" evidence="11">
    <location>
        <begin position="116"/>
        <end position="135"/>
    </location>
</feature>
<proteinExistence type="predicted"/>
<dbReference type="PANTHER" id="PTHR43562:SF3">
    <property type="entry name" value="SODIUM ION_PROTON EXCHANGER (EUROFUNG)"/>
    <property type="match status" value="1"/>
</dbReference>
<keyword evidence="9" id="KW-0739">Sodium transport</keyword>
<keyword evidence="14" id="KW-1185">Reference proteome</keyword>
<evidence type="ECO:0000256" key="1">
    <source>
        <dbReference type="ARBA" id="ARBA00004141"/>
    </source>
</evidence>
<feature type="transmembrane region" description="Helical" evidence="11">
    <location>
        <begin position="179"/>
        <end position="198"/>
    </location>
</feature>
<evidence type="ECO:0000256" key="9">
    <source>
        <dbReference type="ARBA" id="ARBA00023201"/>
    </source>
</evidence>
<keyword evidence="8 11" id="KW-0472">Membrane</keyword>
<comment type="subcellular location">
    <subcellularLocation>
        <location evidence="1">Membrane</location>
        <topology evidence="1">Multi-pass membrane protein</topology>
    </subcellularLocation>
</comment>
<gene>
    <name evidence="13" type="ORF">PECAL_4P02560</name>
</gene>
<evidence type="ECO:0000256" key="3">
    <source>
        <dbReference type="ARBA" id="ARBA00022449"/>
    </source>
</evidence>
<organism evidence="13 14">
    <name type="scientific">Pelagomonas calceolata</name>
    <dbReference type="NCBI Taxonomy" id="35677"/>
    <lineage>
        <taxon>Eukaryota</taxon>
        <taxon>Sar</taxon>
        <taxon>Stramenopiles</taxon>
        <taxon>Ochrophyta</taxon>
        <taxon>Pelagophyceae</taxon>
        <taxon>Pelagomonadales</taxon>
        <taxon>Pelagomonadaceae</taxon>
        <taxon>Pelagomonas</taxon>
    </lineage>
</organism>
<feature type="compositionally biased region" description="Low complexity" evidence="10">
    <location>
        <begin position="386"/>
        <end position="396"/>
    </location>
</feature>
<dbReference type="AlphaFoldDB" id="A0A8J2SUH6"/>